<dbReference type="FunFam" id="3.40.50.720:FF:000084">
    <property type="entry name" value="Short-chain dehydrogenase reductase"/>
    <property type="match status" value="1"/>
</dbReference>
<keyword evidence="2 4" id="KW-0560">Oxidoreductase</keyword>
<dbReference type="InterPro" id="IPR036291">
    <property type="entry name" value="NAD(P)-bd_dom_sf"/>
</dbReference>
<evidence type="ECO:0000313" key="4">
    <source>
        <dbReference type="EMBL" id="CAA9558413.1"/>
    </source>
</evidence>
<dbReference type="GO" id="GO:0008994">
    <property type="term" value="F:rhamnulose-1-phosphate aldolase activity"/>
    <property type="evidence" value="ECO:0007669"/>
    <property type="project" value="UniProtKB-EC"/>
</dbReference>
<protein>
    <submittedName>
        <fullName evidence="4">Predicted rhamnulose-1-phosphate aldolase / Predicted lactaldehyde dehydrogenase</fullName>
        <ecNumber evidence="4">1.2.1.22</ecNumber>
        <ecNumber evidence="4">4.1.2.19</ecNumber>
    </submittedName>
</protein>
<dbReference type="GO" id="GO:0008911">
    <property type="term" value="F:lactaldehyde dehydrogenase (NAD+) activity"/>
    <property type="evidence" value="ECO:0007669"/>
    <property type="project" value="UniProtKB-EC"/>
</dbReference>
<dbReference type="InterPro" id="IPR036409">
    <property type="entry name" value="Aldolase_II/adducin_N_sf"/>
</dbReference>
<dbReference type="NCBIfam" id="TIGR02632">
    <property type="entry name" value="RhaD_aldol-ADH"/>
    <property type="match status" value="1"/>
</dbReference>
<dbReference type="EC" id="4.1.2.19" evidence="4"/>
<dbReference type="NCBIfam" id="NF006190">
    <property type="entry name" value="PRK08324.1-4"/>
    <property type="match status" value="1"/>
</dbReference>
<dbReference type="EMBL" id="CADCWG010000154">
    <property type="protein sequence ID" value="CAA9558413.1"/>
    <property type="molecule type" value="Genomic_DNA"/>
</dbReference>
<dbReference type="SMART" id="SM01007">
    <property type="entry name" value="Aldolase_II"/>
    <property type="match status" value="1"/>
</dbReference>
<evidence type="ECO:0000256" key="2">
    <source>
        <dbReference type="ARBA" id="ARBA00023002"/>
    </source>
</evidence>
<keyword evidence="4" id="KW-0456">Lyase</keyword>
<reference evidence="4" key="1">
    <citation type="submission" date="2020-02" db="EMBL/GenBank/DDBJ databases">
        <authorList>
            <person name="Meier V. D."/>
        </authorList>
    </citation>
    <scope>NUCLEOTIDE SEQUENCE</scope>
    <source>
        <strain evidence="4">AVDCRST_MAG49</strain>
    </source>
</reference>
<evidence type="ECO:0000259" key="3">
    <source>
        <dbReference type="SMART" id="SM01007"/>
    </source>
</evidence>
<dbReference type="InterPro" id="IPR002347">
    <property type="entry name" value="SDR_fam"/>
</dbReference>
<dbReference type="PRINTS" id="PR00080">
    <property type="entry name" value="SDRFAMILY"/>
</dbReference>
<dbReference type="EC" id="1.2.1.22" evidence="4"/>
<dbReference type="Pfam" id="PF13561">
    <property type="entry name" value="adh_short_C2"/>
    <property type="match status" value="1"/>
</dbReference>
<evidence type="ECO:0000256" key="1">
    <source>
        <dbReference type="ARBA" id="ARBA00006484"/>
    </source>
</evidence>
<dbReference type="Gene3D" id="3.40.50.720">
    <property type="entry name" value="NAD(P)-binding Rossmann-like Domain"/>
    <property type="match status" value="1"/>
</dbReference>
<organism evidence="4">
    <name type="scientific">uncultured Thermomicrobiales bacterium</name>
    <dbReference type="NCBI Taxonomy" id="1645740"/>
    <lineage>
        <taxon>Bacteria</taxon>
        <taxon>Pseudomonadati</taxon>
        <taxon>Thermomicrobiota</taxon>
        <taxon>Thermomicrobia</taxon>
        <taxon>Thermomicrobiales</taxon>
        <taxon>environmental samples</taxon>
    </lineage>
</organism>
<dbReference type="PANTHER" id="PTHR43669">
    <property type="entry name" value="5-KETO-D-GLUCONATE 5-REDUCTASE"/>
    <property type="match status" value="1"/>
</dbReference>
<dbReference type="PANTHER" id="PTHR43669:SF8">
    <property type="entry name" value="SHORT-CHAIN TYPE DEHYDROGENASE_REDUCTASE-RELATED"/>
    <property type="match status" value="1"/>
</dbReference>
<feature type="domain" description="Class II aldolase/adducin N-terminal" evidence="3">
    <location>
        <begin position="38"/>
        <end position="237"/>
    </location>
</feature>
<dbReference type="SUPFAM" id="SSF51735">
    <property type="entry name" value="NAD(P)-binding Rossmann-fold domains"/>
    <property type="match status" value="1"/>
</dbReference>
<accession>A0A6J4UW67</accession>
<dbReference type="InterPro" id="IPR013454">
    <property type="entry name" value="Bifunc_RhaD/ADH"/>
</dbReference>
<dbReference type="SUPFAM" id="SSF53639">
    <property type="entry name" value="AraD/HMP-PK domain-like"/>
    <property type="match status" value="1"/>
</dbReference>
<comment type="similarity">
    <text evidence="1">Belongs to the short-chain dehydrogenases/reductases (SDR) family.</text>
</comment>
<dbReference type="AlphaFoldDB" id="A0A6J4UW67"/>
<proteinExistence type="inferred from homology"/>
<dbReference type="Gene3D" id="3.40.225.10">
    <property type="entry name" value="Class II aldolase/adducin N-terminal domain"/>
    <property type="match status" value="1"/>
</dbReference>
<dbReference type="NCBIfam" id="NF006189">
    <property type="entry name" value="PRK08324.1-3"/>
    <property type="match status" value="1"/>
</dbReference>
<sequence length="711" mass="72823">MPDPSSSTLTPAVAAPVAARTVDRWDAGAAAGLDPLAALAYRSNLLGADRAVANFGGGNTSTKTIEPDHTGRPVDVLYVKGSGSDLATIAAGGFTGLRLSEVLPLLGRPAMDDAAMVAYLARCQVDPAMPRASIETLLHAFVPYPCVDHTHPDAVNMLCCAADGEALARACYGDDAIWIPYLRPGFALSKLVAEAVRARPEAKLVLLAKHGLVTWGATPEECYASTVAAINRAADFVNANAGDAAPFGGPAVAPLPAAAREDLLAAVLPALRGAVGTDGDGASAPKILTVDAAEDVLAFVGGAASAALARVGAACPDHLVHTKRLPLWVAFDPAADGADALRERLVEGVARYRAEYAAYHARHNDPNGPEAAPMADPNPRVVLIRGVGLVAVGANVRASQLSRDLAHRAIAVMRGAHALGGYVSLDEAESYGVEYWPLERYKLSLAPPPKELAGRVAFVTGGAGGIGRAVGTALAAAGACVVAADLDGPGALDAVAAHGDAGLGVAMNVTDEAAVAAAYRATVLRYGGVDVVVSNAGLASSAPIEETSLAEWDRNHAVLAKGYFLVAREAFRVLKAQGTGGSVVFVASKNAVVAGKNAAAYSAAKAAELHLARCLAEEGGAAAIRVNTVNPDAVLQGSKIWGSSWRAERAAAYGIEPDELDAFYRARTTLKVNILPADIAEAVLYFASPRSSKSTGNMLNVDGGVAAAYAR</sequence>
<gene>
    <name evidence="4" type="ORF">AVDCRST_MAG49-2266</name>
</gene>
<name>A0A6J4UW67_9BACT</name>
<dbReference type="Pfam" id="PF00596">
    <property type="entry name" value="Aldolase_II"/>
    <property type="match status" value="1"/>
</dbReference>
<dbReference type="PRINTS" id="PR00081">
    <property type="entry name" value="GDHRDH"/>
</dbReference>
<dbReference type="InterPro" id="IPR001303">
    <property type="entry name" value="Aldolase_II/adducin_N"/>
</dbReference>